<proteinExistence type="predicted"/>
<dbReference type="Proteomes" id="UP000004067">
    <property type="component" value="Unassembled WGS sequence"/>
</dbReference>
<dbReference type="Pfam" id="PF07992">
    <property type="entry name" value="Pyr_redox_2"/>
    <property type="match status" value="1"/>
</dbReference>
<dbReference type="HOGENOM" id="CLU_031864_5_4_9"/>
<dbReference type="Gene3D" id="3.40.30.80">
    <property type="match status" value="1"/>
</dbReference>
<dbReference type="PROSITE" id="PS51354">
    <property type="entry name" value="GLUTAREDOXIN_2"/>
    <property type="match status" value="1"/>
</dbReference>
<sequence length="563" mass="61229">MEHGLIQRIHIRRRRGALVDKMYDAVIVGGGPAGLSAAIYLARAKCKVLVIEKEKIGGQITITADVVNYPGTGKVSGSELAAQMEEQARGFGAEFVTAEVIGLKLDQDIKELETTAGTVEALSVILATGANPRKVGFYGEKKFQGRGVAYCATCDAEFFTGMDIFVIGGGLAAVEESMFLSRYGKSVTILVRSDKFRAPQTAVDALANYPNISVRFNTVVERVGGETMISYADFRDEKTGKIEHYMAKDGETFGVFVFAGYIPNTGLFREHVALNEQGYVITNEEKETNVKGVFAAGDVCIKTLRQVVTAVSDGAVSAVAAERHAAALHDRLKLPAFARAEVDAKRFEQRKSSIEKEAAEGNETNFISAEIRAQLAAVFEKLERPVKIVGHYDDGDLSRELRGFMDEFAGLTDKISYEESEAAGGEPGVEVLRADGTSSGITFHAVPGGHEFNSFILALYNVAGPGQELRDETRAKIEQISAPSDVKVLMSLSCTMCPDVVAAVQRIAAERENVRADIYDIRYFPEMKEKYSVMSVPCMIVGEDLFFGKKNIDEVADILVNRG</sequence>
<dbReference type="GO" id="GO:0004791">
    <property type="term" value="F:thioredoxin-disulfide reductase (NADPH) activity"/>
    <property type="evidence" value="ECO:0007669"/>
    <property type="project" value="UniProtKB-EC"/>
</dbReference>
<protein>
    <submittedName>
        <fullName evidence="6">Thioredoxin-disulfide reductase</fullName>
        <ecNumber evidence="6">1.8.1.9</ecNumber>
    </submittedName>
</protein>
<dbReference type="eggNOG" id="COG0492">
    <property type="taxonomic scope" value="Bacteria"/>
</dbReference>
<feature type="domain" description="Thioredoxin-like fold" evidence="5">
    <location>
        <begin position="485"/>
        <end position="547"/>
    </location>
</feature>
<dbReference type="STRING" id="888060.HMPREF9081_1161"/>
<evidence type="ECO:0000256" key="2">
    <source>
        <dbReference type="ARBA" id="ARBA00023002"/>
    </source>
</evidence>
<dbReference type="Gene3D" id="3.50.50.60">
    <property type="entry name" value="FAD/NAD(P)-binding domain"/>
    <property type="match status" value="2"/>
</dbReference>
<feature type="coiled-coil region" evidence="3">
    <location>
        <begin position="337"/>
        <end position="364"/>
    </location>
</feature>
<dbReference type="InterPro" id="IPR036249">
    <property type="entry name" value="Thioredoxin-like_sf"/>
</dbReference>
<dbReference type="PANTHER" id="PTHR48105">
    <property type="entry name" value="THIOREDOXIN REDUCTASE 1-RELATED-RELATED"/>
    <property type="match status" value="1"/>
</dbReference>
<evidence type="ECO:0000256" key="1">
    <source>
        <dbReference type="ARBA" id="ARBA00022630"/>
    </source>
</evidence>
<dbReference type="InterPro" id="IPR023753">
    <property type="entry name" value="FAD/NAD-binding_dom"/>
</dbReference>
<name>F5RLM5_9FIRM</name>
<dbReference type="Pfam" id="PF13192">
    <property type="entry name" value="Thioredoxin_3"/>
    <property type="match status" value="1"/>
</dbReference>
<evidence type="ECO:0000313" key="6">
    <source>
        <dbReference type="EMBL" id="EGK60148.1"/>
    </source>
</evidence>
<dbReference type="SUPFAM" id="SSF52833">
    <property type="entry name" value="Thioredoxin-like"/>
    <property type="match status" value="2"/>
</dbReference>
<dbReference type="InterPro" id="IPR036188">
    <property type="entry name" value="FAD/NAD-bd_sf"/>
</dbReference>
<evidence type="ECO:0000259" key="4">
    <source>
        <dbReference type="Pfam" id="PF07992"/>
    </source>
</evidence>
<accession>F5RLM5</accession>
<dbReference type="AlphaFoldDB" id="F5RLM5"/>
<dbReference type="InterPro" id="IPR012336">
    <property type="entry name" value="Thioredoxin-like_fold"/>
</dbReference>
<gene>
    <name evidence="6" type="primary">trxB2</name>
    <name evidence="6" type="ORF">HMPREF9081_1161</name>
</gene>
<evidence type="ECO:0000259" key="5">
    <source>
        <dbReference type="Pfam" id="PF13192"/>
    </source>
</evidence>
<reference evidence="6 7" key="1">
    <citation type="submission" date="2011-04" db="EMBL/GenBank/DDBJ databases">
        <authorList>
            <person name="Muzny D."/>
            <person name="Qin X."/>
            <person name="Deng J."/>
            <person name="Jiang H."/>
            <person name="Liu Y."/>
            <person name="Qu J."/>
            <person name="Song X.-Z."/>
            <person name="Zhang L."/>
            <person name="Thornton R."/>
            <person name="Coyle M."/>
            <person name="Francisco L."/>
            <person name="Jackson L."/>
            <person name="Javaid M."/>
            <person name="Korchina V."/>
            <person name="Kovar C."/>
            <person name="Mata R."/>
            <person name="Mathew T."/>
            <person name="Ngo R."/>
            <person name="Nguyen L."/>
            <person name="Nguyen N."/>
            <person name="Okwuonu G."/>
            <person name="Ongeri F."/>
            <person name="Pham C."/>
            <person name="Simmons D."/>
            <person name="Wilczek-Boney K."/>
            <person name="Hale W."/>
            <person name="Jakkamsetti A."/>
            <person name="Pham P."/>
            <person name="Ruth R."/>
            <person name="San Lucas F."/>
            <person name="Warren J."/>
            <person name="Zhang J."/>
            <person name="Zhao Z."/>
            <person name="Zhou C."/>
            <person name="Zhu D."/>
            <person name="Lee S."/>
            <person name="Bess C."/>
            <person name="Blankenburg K."/>
            <person name="Forbes L."/>
            <person name="Fu Q."/>
            <person name="Gubbala S."/>
            <person name="Hirani K."/>
            <person name="Jayaseelan J.C."/>
            <person name="Lara F."/>
            <person name="Munidasa M."/>
            <person name="Palculict T."/>
            <person name="Patil S."/>
            <person name="Pu L.-L."/>
            <person name="Saada N."/>
            <person name="Tang L."/>
            <person name="Weissenberger G."/>
            <person name="Zhu Y."/>
            <person name="Hemphill L."/>
            <person name="Shang Y."/>
            <person name="Youmans B."/>
            <person name="Ayvaz T."/>
            <person name="Ross M."/>
            <person name="Santibanez J."/>
            <person name="Aqrawi P."/>
            <person name="Gross S."/>
            <person name="Joshi V."/>
            <person name="Fowler G."/>
            <person name="Nazareth L."/>
            <person name="Reid J."/>
            <person name="Worley K."/>
            <person name="Petrosino J."/>
            <person name="Highlander S."/>
            <person name="Gibbs R."/>
        </authorList>
    </citation>
    <scope>NUCLEOTIDE SEQUENCE [LARGE SCALE GENOMIC DNA]</scope>
    <source>
        <strain evidence="6 7">DSM 2778</strain>
    </source>
</reference>
<dbReference type="PRINTS" id="PR00469">
    <property type="entry name" value="PNDRDTASEII"/>
</dbReference>
<dbReference type="SUPFAM" id="SSF51905">
    <property type="entry name" value="FAD/NAD(P)-binding domain"/>
    <property type="match status" value="1"/>
</dbReference>
<dbReference type="InterPro" id="IPR050097">
    <property type="entry name" value="Ferredoxin-NADP_redctase_2"/>
</dbReference>
<keyword evidence="3" id="KW-0175">Coiled coil</keyword>
<dbReference type="InterPro" id="IPR044142">
    <property type="entry name" value="AhpF_NTD_N"/>
</dbReference>
<keyword evidence="7" id="KW-1185">Reference proteome</keyword>
<dbReference type="PRINTS" id="PR00368">
    <property type="entry name" value="FADPNR"/>
</dbReference>
<keyword evidence="1" id="KW-0285">Flavoprotein</keyword>
<evidence type="ECO:0000256" key="3">
    <source>
        <dbReference type="SAM" id="Coils"/>
    </source>
</evidence>
<organism evidence="6 7">
    <name type="scientific">Centipeda periodontii DSM 2778</name>
    <dbReference type="NCBI Taxonomy" id="888060"/>
    <lineage>
        <taxon>Bacteria</taxon>
        <taxon>Bacillati</taxon>
        <taxon>Bacillota</taxon>
        <taxon>Negativicutes</taxon>
        <taxon>Selenomonadales</taxon>
        <taxon>Selenomonadaceae</taxon>
        <taxon>Centipeda</taxon>
    </lineage>
</organism>
<comment type="caution">
    <text evidence="6">The sequence shown here is derived from an EMBL/GenBank/DDBJ whole genome shotgun (WGS) entry which is preliminary data.</text>
</comment>
<keyword evidence="2 6" id="KW-0560">Oxidoreductase</keyword>
<dbReference type="eggNOG" id="COG3634">
    <property type="taxonomic scope" value="Bacteria"/>
</dbReference>
<feature type="domain" description="FAD/NAD(P)-binding" evidence="4">
    <location>
        <begin position="23"/>
        <end position="314"/>
    </location>
</feature>
<dbReference type="EMBL" id="AFHQ01000030">
    <property type="protein sequence ID" value="EGK60148.1"/>
    <property type="molecule type" value="Genomic_DNA"/>
</dbReference>
<dbReference type="EC" id="1.8.1.9" evidence="6"/>
<evidence type="ECO:0000313" key="7">
    <source>
        <dbReference type="Proteomes" id="UP000004067"/>
    </source>
</evidence>
<dbReference type="CDD" id="cd02974">
    <property type="entry name" value="AhpF_NTD_N"/>
    <property type="match status" value="1"/>
</dbReference>